<feature type="signal peptide" evidence="1">
    <location>
        <begin position="1"/>
        <end position="20"/>
    </location>
</feature>
<reference evidence="2 3" key="1">
    <citation type="journal article" date="2020" name="ISME J.">
        <title>Uncovering the hidden diversity of litter-decomposition mechanisms in mushroom-forming fungi.</title>
        <authorList>
            <person name="Floudas D."/>
            <person name="Bentzer J."/>
            <person name="Ahren D."/>
            <person name="Johansson T."/>
            <person name="Persson P."/>
            <person name="Tunlid A."/>
        </authorList>
    </citation>
    <scope>NUCLEOTIDE SEQUENCE [LARGE SCALE GENOMIC DNA]</scope>
    <source>
        <strain evidence="2 3">CBS 101986</strain>
    </source>
</reference>
<name>A0A8H5BJB1_9AGAR</name>
<proteinExistence type="predicted"/>
<feature type="chain" id="PRO_5034610063" evidence="1">
    <location>
        <begin position="21"/>
        <end position="162"/>
    </location>
</feature>
<dbReference type="Proteomes" id="UP000567179">
    <property type="component" value="Unassembled WGS sequence"/>
</dbReference>
<keyword evidence="3" id="KW-1185">Reference proteome</keyword>
<accession>A0A8H5BJB1</accession>
<sequence length="162" mass="17715">MMFKFASFYLFATCALSALAEPLVIRLITSIAIQSKAVEMDIESYNGLGNPVFITSARTDLSMLIANITEVTTIIRQPFDFTSVVEQEVVAFASTLVAEKPSLSNSKFVDVIRRGLEDFSMAVSRLWDALIAKSNGWDKVAATGFKNSSGNAIKKAIQVYTV</sequence>
<keyword evidence="1" id="KW-0732">Signal</keyword>
<dbReference type="Gene3D" id="1.20.1280.140">
    <property type="match status" value="1"/>
</dbReference>
<comment type="caution">
    <text evidence="2">The sequence shown here is derived from an EMBL/GenBank/DDBJ whole genome shotgun (WGS) entry which is preliminary data.</text>
</comment>
<evidence type="ECO:0000313" key="2">
    <source>
        <dbReference type="EMBL" id="KAF5324138.1"/>
    </source>
</evidence>
<gene>
    <name evidence="2" type="ORF">D9619_011139</name>
</gene>
<dbReference type="EMBL" id="JAACJJ010000016">
    <property type="protein sequence ID" value="KAF5324138.1"/>
    <property type="molecule type" value="Genomic_DNA"/>
</dbReference>
<protein>
    <submittedName>
        <fullName evidence="2">Uncharacterized protein</fullName>
    </submittedName>
</protein>
<dbReference type="AlphaFoldDB" id="A0A8H5BJB1"/>
<evidence type="ECO:0000256" key="1">
    <source>
        <dbReference type="SAM" id="SignalP"/>
    </source>
</evidence>
<organism evidence="2 3">
    <name type="scientific">Psilocybe cf. subviscida</name>
    <dbReference type="NCBI Taxonomy" id="2480587"/>
    <lineage>
        <taxon>Eukaryota</taxon>
        <taxon>Fungi</taxon>
        <taxon>Dikarya</taxon>
        <taxon>Basidiomycota</taxon>
        <taxon>Agaricomycotina</taxon>
        <taxon>Agaricomycetes</taxon>
        <taxon>Agaricomycetidae</taxon>
        <taxon>Agaricales</taxon>
        <taxon>Agaricineae</taxon>
        <taxon>Strophariaceae</taxon>
        <taxon>Psilocybe</taxon>
    </lineage>
</organism>
<evidence type="ECO:0000313" key="3">
    <source>
        <dbReference type="Proteomes" id="UP000567179"/>
    </source>
</evidence>